<protein>
    <recommendedName>
        <fullName evidence="5">Protein YAE1</fullName>
    </recommendedName>
    <alternativeName>
        <fullName evidence="4">Protein yae1</fullName>
    </alternativeName>
</protein>
<evidence type="ECO:0000256" key="6">
    <source>
        <dbReference type="ARBA" id="ARBA00022490"/>
    </source>
</evidence>
<dbReference type="InterPro" id="IPR019191">
    <property type="entry name" value="Essential_protein_Yae1_N"/>
</dbReference>
<dbReference type="PANTHER" id="PTHR18829">
    <property type="entry name" value="PROTEIN YAE1 HOMOLOG"/>
    <property type="match status" value="1"/>
</dbReference>
<dbReference type="Pfam" id="PF09811">
    <property type="entry name" value="Yae1_N"/>
    <property type="match status" value="1"/>
</dbReference>
<dbReference type="EMBL" id="MU167309">
    <property type="protein sequence ID" value="KAG0143848.1"/>
    <property type="molecule type" value="Genomic_DNA"/>
</dbReference>
<dbReference type="InterPro" id="IPR038881">
    <property type="entry name" value="Yae1-like"/>
</dbReference>
<name>A0A9P6NDB5_9BASI</name>
<feature type="region of interest" description="Disordered" evidence="8">
    <location>
        <begin position="1"/>
        <end position="37"/>
    </location>
</feature>
<organism evidence="10 11">
    <name type="scientific">Cronartium quercuum f. sp. fusiforme G11</name>
    <dbReference type="NCBI Taxonomy" id="708437"/>
    <lineage>
        <taxon>Eukaryota</taxon>
        <taxon>Fungi</taxon>
        <taxon>Dikarya</taxon>
        <taxon>Basidiomycota</taxon>
        <taxon>Pucciniomycotina</taxon>
        <taxon>Pucciniomycetes</taxon>
        <taxon>Pucciniales</taxon>
        <taxon>Coleosporiaceae</taxon>
        <taxon>Cronartium</taxon>
    </lineage>
</organism>
<evidence type="ECO:0000313" key="11">
    <source>
        <dbReference type="Proteomes" id="UP000886653"/>
    </source>
</evidence>
<evidence type="ECO:0000256" key="3">
    <source>
        <dbReference type="ARBA" id="ARBA00007096"/>
    </source>
</evidence>
<evidence type="ECO:0000259" key="9">
    <source>
        <dbReference type="Pfam" id="PF09811"/>
    </source>
</evidence>
<dbReference type="AlphaFoldDB" id="A0A9P6NDB5"/>
<keyword evidence="6" id="KW-0963">Cytoplasm</keyword>
<evidence type="ECO:0000256" key="1">
    <source>
        <dbReference type="ARBA" id="ARBA00004123"/>
    </source>
</evidence>
<dbReference type="OrthoDB" id="20086at2759"/>
<reference evidence="10" key="1">
    <citation type="submission" date="2013-11" db="EMBL/GenBank/DDBJ databases">
        <title>Genome sequence of the fusiform rust pathogen reveals effectors for host alternation and coevolution with pine.</title>
        <authorList>
            <consortium name="DOE Joint Genome Institute"/>
            <person name="Smith K."/>
            <person name="Pendleton A."/>
            <person name="Kubisiak T."/>
            <person name="Anderson C."/>
            <person name="Salamov A."/>
            <person name="Aerts A."/>
            <person name="Riley R."/>
            <person name="Clum A."/>
            <person name="Lindquist E."/>
            <person name="Ence D."/>
            <person name="Campbell M."/>
            <person name="Kronenberg Z."/>
            <person name="Feau N."/>
            <person name="Dhillon B."/>
            <person name="Hamelin R."/>
            <person name="Burleigh J."/>
            <person name="Smith J."/>
            <person name="Yandell M."/>
            <person name="Nelson C."/>
            <person name="Grigoriev I."/>
            <person name="Davis J."/>
        </authorList>
    </citation>
    <scope>NUCLEOTIDE SEQUENCE</scope>
    <source>
        <strain evidence="10">G11</strain>
    </source>
</reference>
<evidence type="ECO:0000256" key="2">
    <source>
        <dbReference type="ARBA" id="ARBA00004496"/>
    </source>
</evidence>
<evidence type="ECO:0000256" key="7">
    <source>
        <dbReference type="ARBA" id="ARBA00023242"/>
    </source>
</evidence>
<comment type="subcellular location">
    <subcellularLocation>
        <location evidence="2">Cytoplasm</location>
    </subcellularLocation>
    <subcellularLocation>
        <location evidence="1">Nucleus</location>
    </subcellularLocation>
</comment>
<dbReference type="GO" id="GO:0005634">
    <property type="term" value="C:nucleus"/>
    <property type="evidence" value="ECO:0007669"/>
    <property type="project" value="UniProtKB-SubCell"/>
</dbReference>
<accession>A0A9P6NDB5</accession>
<dbReference type="Proteomes" id="UP000886653">
    <property type="component" value="Unassembled WGS sequence"/>
</dbReference>
<comment type="similarity">
    <text evidence="3">Belongs to the YAE1 family.</text>
</comment>
<comment type="caution">
    <text evidence="10">The sequence shown here is derived from an EMBL/GenBank/DDBJ whole genome shotgun (WGS) entry which is preliminary data.</text>
</comment>
<gene>
    <name evidence="10" type="ORF">CROQUDRAFT_163815</name>
</gene>
<evidence type="ECO:0000256" key="4">
    <source>
        <dbReference type="ARBA" id="ARBA00017286"/>
    </source>
</evidence>
<keyword evidence="11" id="KW-1185">Reference proteome</keyword>
<feature type="domain" description="Essential protein Yae1 N-terminal" evidence="9">
    <location>
        <begin position="56"/>
        <end position="94"/>
    </location>
</feature>
<evidence type="ECO:0000313" key="10">
    <source>
        <dbReference type="EMBL" id="KAG0143848.1"/>
    </source>
</evidence>
<feature type="compositionally biased region" description="Acidic residues" evidence="8">
    <location>
        <begin position="14"/>
        <end position="23"/>
    </location>
</feature>
<evidence type="ECO:0000256" key="5">
    <source>
        <dbReference type="ARBA" id="ARBA00018400"/>
    </source>
</evidence>
<evidence type="ECO:0000256" key="8">
    <source>
        <dbReference type="SAM" id="MobiDB-lite"/>
    </source>
</evidence>
<keyword evidence="7" id="KW-0539">Nucleus</keyword>
<sequence>MDSPSTTSPHEPVETEIWEDDDSPTLGPHVQSQGSSSGRLAAIEYGRMVETFHQAGYREGLSKGKLVRLQAGFDKGYGKGSQLGKELGILRGQASGILSFLLAQRSVDMEDPRINRVRNLISDLNRCDPLPECIQREVQDSKSQDPSLEDKGLDKQNINQRSAEMNTGTNGQVLFERCKQELDALLMSIGFYQADM</sequence>
<dbReference type="GO" id="GO:0005737">
    <property type="term" value="C:cytoplasm"/>
    <property type="evidence" value="ECO:0007669"/>
    <property type="project" value="UniProtKB-SubCell"/>
</dbReference>
<dbReference type="PANTHER" id="PTHR18829:SF0">
    <property type="entry name" value="PROTEIN YAE1 HOMOLOG"/>
    <property type="match status" value="1"/>
</dbReference>
<proteinExistence type="inferred from homology"/>